<accession>A0A2V2YV67</accession>
<keyword evidence="1" id="KW-1003">Cell membrane</keyword>
<feature type="transmembrane region" description="Helical" evidence="6">
    <location>
        <begin position="37"/>
        <end position="58"/>
    </location>
</feature>
<gene>
    <name evidence="7" type="ORF">DFQ01_105100</name>
</gene>
<keyword evidence="3 6" id="KW-1133">Transmembrane helix</keyword>
<dbReference type="RefSeq" id="WP_110043658.1">
    <property type="nucleotide sequence ID" value="NZ_CP054613.1"/>
</dbReference>
<evidence type="ECO:0000256" key="4">
    <source>
        <dbReference type="ARBA" id="ARBA00023136"/>
    </source>
</evidence>
<dbReference type="PANTHER" id="PTHR35529">
    <property type="entry name" value="MANGANESE EFFLUX PUMP MNTP-RELATED"/>
    <property type="match status" value="1"/>
</dbReference>
<sequence>MHWVSVVIIGIAANIDNLGVGITFGARSTRVPWLSNLVIALISASAAFVAMTAGSLLAHLFPVLWGNVIGGLILIAMGLWGIRSQLIKGKMGRAPDVQEREAASDPNTGQSNREKRMVSRAESVSIGLALSVNAMASSFGAGISGVSPLLCSLSVGLFSYLTVELGVRIGIRFARSPLGRYAEFIGCALLILIGIYEIMF</sequence>
<comment type="caution">
    <text evidence="7">The sequence shown here is derived from an EMBL/GenBank/DDBJ whole genome shotgun (WGS) entry which is preliminary data.</text>
</comment>
<dbReference type="InterPro" id="IPR003810">
    <property type="entry name" value="Mntp/YtaF"/>
</dbReference>
<feature type="transmembrane region" description="Helical" evidence="6">
    <location>
        <begin position="123"/>
        <end position="143"/>
    </location>
</feature>
<feature type="transmembrane region" description="Helical" evidence="6">
    <location>
        <begin position="6"/>
        <end position="25"/>
    </location>
</feature>
<proteinExistence type="predicted"/>
<dbReference type="Pfam" id="PF02659">
    <property type="entry name" value="Mntp"/>
    <property type="match status" value="2"/>
</dbReference>
<dbReference type="PANTHER" id="PTHR35529:SF2">
    <property type="entry name" value="SPORULATION PROTEIN YTAF-RELATED"/>
    <property type="match status" value="1"/>
</dbReference>
<dbReference type="AlphaFoldDB" id="A0A2V2YV67"/>
<dbReference type="Proteomes" id="UP000246635">
    <property type="component" value="Unassembled WGS sequence"/>
</dbReference>
<evidence type="ECO:0000256" key="2">
    <source>
        <dbReference type="ARBA" id="ARBA00022692"/>
    </source>
</evidence>
<feature type="transmembrane region" description="Helical" evidence="6">
    <location>
        <begin position="149"/>
        <end position="169"/>
    </location>
</feature>
<evidence type="ECO:0000256" key="3">
    <source>
        <dbReference type="ARBA" id="ARBA00022989"/>
    </source>
</evidence>
<feature type="transmembrane region" description="Helical" evidence="6">
    <location>
        <begin position="181"/>
        <end position="199"/>
    </location>
</feature>
<evidence type="ECO:0000256" key="1">
    <source>
        <dbReference type="ARBA" id="ARBA00022475"/>
    </source>
</evidence>
<evidence type="ECO:0000313" key="7">
    <source>
        <dbReference type="EMBL" id="PWW05117.1"/>
    </source>
</evidence>
<keyword evidence="2 6" id="KW-0812">Transmembrane</keyword>
<evidence type="ECO:0000256" key="6">
    <source>
        <dbReference type="SAM" id="Phobius"/>
    </source>
</evidence>
<keyword evidence="8" id="KW-1185">Reference proteome</keyword>
<feature type="region of interest" description="Disordered" evidence="5">
    <location>
        <begin position="97"/>
        <end position="116"/>
    </location>
</feature>
<reference evidence="7 8" key="1">
    <citation type="submission" date="2018-05" db="EMBL/GenBank/DDBJ databases">
        <title>Genomic Encyclopedia of Type Strains, Phase III (KMG-III): the genomes of soil and plant-associated and newly described type strains.</title>
        <authorList>
            <person name="Whitman W."/>
        </authorList>
    </citation>
    <scope>NUCLEOTIDE SEQUENCE [LARGE SCALE GENOMIC DNA]</scope>
    <source>
        <strain evidence="7 8">CECT 5696</strain>
    </source>
</reference>
<dbReference type="EMBL" id="QGTQ01000005">
    <property type="protein sequence ID" value="PWW05117.1"/>
    <property type="molecule type" value="Genomic_DNA"/>
</dbReference>
<name>A0A2V2YV67_9BACL</name>
<evidence type="ECO:0000256" key="5">
    <source>
        <dbReference type="SAM" id="MobiDB-lite"/>
    </source>
</evidence>
<organism evidence="7 8">
    <name type="scientific">Paenibacillus cellulosilyticus</name>
    <dbReference type="NCBI Taxonomy" id="375489"/>
    <lineage>
        <taxon>Bacteria</taxon>
        <taxon>Bacillati</taxon>
        <taxon>Bacillota</taxon>
        <taxon>Bacilli</taxon>
        <taxon>Bacillales</taxon>
        <taxon>Paenibacillaceae</taxon>
        <taxon>Paenibacillus</taxon>
    </lineage>
</organism>
<feature type="transmembrane region" description="Helical" evidence="6">
    <location>
        <begin position="64"/>
        <end position="82"/>
    </location>
</feature>
<keyword evidence="4 6" id="KW-0472">Membrane</keyword>
<protein>
    <submittedName>
        <fullName evidence="7">Putative sporulation protein YtaF</fullName>
    </submittedName>
</protein>
<dbReference type="OrthoDB" id="1679205at2"/>
<evidence type="ECO:0000313" key="8">
    <source>
        <dbReference type="Proteomes" id="UP000246635"/>
    </source>
</evidence>